<proteinExistence type="predicted"/>
<evidence type="ECO:0000256" key="1">
    <source>
        <dbReference type="SAM" id="Phobius"/>
    </source>
</evidence>
<name>A0A0K0F809_STRVS</name>
<evidence type="ECO:0000313" key="2">
    <source>
        <dbReference type="Proteomes" id="UP000035680"/>
    </source>
</evidence>
<keyword evidence="1" id="KW-0472">Membrane</keyword>
<keyword evidence="1" id="KW-0812">Transmembrane</keyword>
<protein>
    <submittedName>
        <fullName evidence="3">KASH domain-containing protein</fullName>
    </submittedName>
</protein>
<dbReference type="Proteomes" id="UP000035680">
    <property type="component" value="Unassembled WGS sequence"/>
</dbReference>
<accession>A0A0K0F809</accession>
<keyword evidence="2" id="KW-1185">Reference proteome</keyword>
<dbReference type="AlphaFoldDB" id="A0A0K0F809"/>
<dbReference type="WBParaSite" id="SVE_0495700.1">
    <property type="protein sequence ID" value="SVE_0495700.1"/>
    <property type="gene ID" value="SVE_0495700"/>
</dbReference>
<sequence length="370" mass="43709">MEVIYKLQNSQNNDTILLPTNSISIEVGRILKSLNGSLVGIFEFEESMKKALQMEKQLNNLKKRVTLLHDSEVIAFLNRRFLHTQGFIETILKFQSELENNTALINSYFTIKNELMSIIDKEEKDDKGISECLDRHKIFHEHLSAMGRYVDVDVKESLEYLIGLFYLKWERLDDFVSQKENLSNMFKAKIENYYSTFKDKKDDHFLLLHDNVRKLKNDIEIELLIVEEMSFVPEVEFIYKKLKQILISVDCLNKSLKKEINRFMEVSVGVNKNKSPTDFKGKTDGFYDSCSESKSGDFEKDVFTHSNRKLSLNWIKSNFQKYLNLPFTLIVVILFLLFCSYAFFYPIGTYRRSCNKSWTVENRRKYFNRF</sequence>
<feature type="transmembrane region" description="Helical" evidence="1">
    <location>
        <begin position="325"/>
        <end position="347"/>
    </location>
</feature>
<reference evidence="2" key="1">
    <citation type="submission" date="2014-07" db="EMBL/GenBank/DDBJ databases">
        <authorList>
            <person name="Martin A.A"/>
            <person name="De Silva N."/>
        </authorList>
    </citation>
    <scope>NUCLEOTIDE SEQUENCE</scope>
</reference>
<evidence type="ECO:0000313" key="3">
    <source>
        <dbReference type="WBParaSite" id="SVE_0495700.1"/>
    </source>
</evidence>
<keyword evidence="1" id="KW-1133">Transmembrane helix</keyword>
<reference evidence="3" key="2">
    <citation type="submission" date="2015-08" db="UniProtKB">
        <authorList>
            <consortium name="WormBaseParasite"/>
        </authorList>
    </citation>
    <scope>IDENTIFICATION</scope>
</reference>
<organism evidence="2 3">
    <name type="scientific">Strongyloides venezuelensis</name>
    <name type="common">Threadworm</name>
    <dbReference type="NCBI Taxonomy" id="75913"/>
    <lineage>
        <taxon>Eukaryota</taxon>
        <taxon>Metazoa</taxon>
        <taxon>Ecdysozoa</taxon>
        <taxon>Nematoda</taxon>
        <taxon>Chromadorea</taxon>
        <taxon>Rhabditida</taxon>
        <taxon>Tylenchina</taxon>
        <taxon>Panagrolaimomorpha</taxon>
        <taxon>Strongyloidoidea</taxon>
        <taxon>Strongyloididae</taxon>
        <taxon>Strongyloides</taxon>
    </lineage>
</organism>